<proteinExistence type="predicted"/>
<dbReference type="Gene3D" id="3.80.10.10">
    <property type="entry name" value="Ribonuclease Inhibitor"/>
    <property type="match status" value="2"/>
</dbReference>
<accession>A0A540NP36</accession>
<sequence length="510" mass="56270">MSQAQVSYSCGSCAYPLNLSSSNRLTSESGIGSNYQKSIKKGFISFLTVDLSRFTQVDEVNCFPVSWGRYRSKTKLLCRKCGVHIGYGYGESSVLCGFDSPNSSSTSSCRKFNIKIRALQPLEDTYSLTTIMDLPDDCLVFIFQCLDSGSDRESFGLTCHRCLRIQNLSRRSLQFQCSFKQLDISSLSHSNTNVTIRTFHLHRLLTRFQHLHSLSLSGCTELPDSGLSHLVNYGSHLHTLNLECCLGITDCGLSMVAAGCPSLQVISLYRCQITDLGLEKLASSCSVLKDVNLLYCYFISDRGLRAISQGCHQLQAVKISHCKGITGVGFNGCSSTLAYVEAESCKLEPEGILGIVSGGGIEYLNLSGLILQNGRNGLAAIGRGFASRLKILNLRLCRTIGDESIVAVAECCPLLQEWNLALCHEVRIVGWSSIGINCHKLEKLHVNRCRNLCDRGLEALRNGCKQLSVLYMNGCPKITSTAIELFKCYRSDVTIKNEEKMCIGPIWELR</sequence>
<dbReference type="InterPro" id="IPR045282">
    <property type="entry name" value="At4g08330-like"/>
</dbReference>
<dbReference type="AlphaFoldDB" id="A0A540NP36"/>
<dbReference type="InterPro" id="IPR032675">
    <property type="entry name" value="LRR_dom_sf"/>
</dbReference>
<dbReference type="SUPFAM" id="SSF52047">
    <property type="entry name" value="RNI-like"/>
    <property type="match status" value="1"/>
</dbReference>
<organism evidence="2 3">
    <name type="scientific">Malus baccata</name>
    <name type="common">Siberian crab apple</name>
    <name type="synonym">Pyrus baccata</name>
    <dbReference type="NCBI Taxonomy" id="106549"/>
    <lineage>
        <taxon>Eukaryota</taxon>
        <taxon>Viridiplantae</taxon>
        <taxon>Streptophyta</taxon>
        <taxon>Embryophyta</taxon>
        <taxon>Tracheophyta</taxon>
        <taxon>Spermatophyta</taxon>
        <taxon>Magnoliopsida</taxon>
        <taxon>eudicotyledons</taxon>
        <taxon>Gunneridae</taxon>
        <taxon>Pentapetalae</taxon>
        <taxon>rosids</taxon>
        <taxon>fabids</taxon>
        <taxon>Rosales</taxon>
        <taxon>Rosaceae</taxon>
        <taxon>Amygdaloideae</taxon>
        <taxon>Maleae</taxon>
        <taxon>Malus</taxon>
    </lineage>
</organism>
<dbReference type="Proteomes" id="UP000315295">
    <property type="component" value="Unassembled WGS sequence"/>
</dbReference>
<name>A0A540NP36_MALBA</name>
<dbReference type="Gene3D" id="1.20.1280.50">
    <property type="match status" value="1"/>
</dbReference>
<dbReference type="EMBL" id="VIEB01000020">
    <property type="protein sequence ID" value="TQE12280.1"/>
    <property type="molecule type" value="Genomic_DNA"/>
</dbReference>
<dbReference type="InterPro" id="IPR006553">
    <property type="entry name" value="Leu-rich_rpt_Cys-con_subtyp"/>
</dbReference>
<dbReference type="STRING" id="106549.A0A540NP36"/>
<dbReference type="CDD" id="cd22159">
    <property type="entry name" value="F-box_AtTIR1-like"/>
    <property type="match status" value="1"/>
</dbReference>
<comment type="caution">
    <text evidence="2">The sequence shown here is derived from an EMBL/GenBank/DDBJ whole genome shotgun (WGS) entry which is preliminary data.</text>
</comment>
<reference evidence="2 3" key="1">
    <citation type="journal article" date="2019" name="G3 (Bethesda)">
        <title>Sequencing of a Wild Apple (Malus baccata) Genome Unravels the Differences Between Cultivated and Wild Apple Species Regarding Disease Resistance and Cold Tolerance.</title>
        <authorList>
            <person name="Chen X."/>
        </authorList>
    </citation>
    <scope>NUCLEOTIDE SEQUENCE [LARGE SCALE GENOMIC DNA]</scope>
    <source>
        <strain evidence="3">cv. Shandingzi</strain>
        <tissue evidence="2">Leaves</tissue>
    </source>
</reference>
<dbReference type="InterPro" id="IPR057207">
    <property type="entry name" value="FBXL15_LRR"/>
</dbReference>
<feature type="domain" description="F-box/LRR-repeat protein 15-like leucin rich repeat" evidence="1">
    <location>
        <begin position="248"/>
        <end position="407"/>
    </location>
</feature>
<evidence type="ECO:0000259" key="1">
    <source>
        <dbReference type="Pfam" id="PF25372"/>
    </source>
</evidence>
<keyword evidence="3" id="KW-1185">Reference proteome</keyword>
<dbReference type="PANTHER" id="PTHR33674">
    <property type="entry name" value="METHIONINE-S-OXIDE REDUCTASE"/>
    <property type="match status" value="1"/>
</dbReference>
<protein>
    <recommendedName>
        <fullName evidence="1">F-box/LRR-repeat protein 15-like leucin rich repeat domain-containing protein</fullName>
    </recommendedName>
</protein>
<dbReference type="SMART" id="SM00367">
    <property type="entry name" value="LRR_CC"/>
    <property type="match status" value="8"/>
</dbReference>
<dbReference type="PANTHER" id="PTHR33674:SF3">
    <property type="entry name" value="YIPPEE DOMAIN-CONTAINING PROTEIN"/>
    <property type="match status" value="1"/>
</dbReference>
<evidence type="ECO:0000313" key="3">
    <source>
        <dbReference type="Proteomes" id="UP000315295"/>
    </source>
</evidence>
<gene>
    <name evidence="2" type="ORF">C1H46_001933</name>
</gene>
<dbReference type="Pfam" id="PF24046">
    <property type="entry name" value="At4g08330"/>
    <property type="match status" value="1"/>
</dbReference>
<evidence type="ECO:0000313" key="2">
    <source>
        <dbReference type="EMBL" id="TQE12280.1"/>
    </source>
</evidence>
<dbReference type="Pfam" id="PF25372">
    <property type="entry name" value="DUF7885"/>
    <property type="match status" value="1"/>
</dbReference>